<organism evidence="2 3">
    <name type="scientific">Liparis tanakae</name>
    <name type="common">Tanaka's snailfish</name>
    <dbReference type="NCBI Taxonomy" id="230148"/>
    <lineage>
        <taxon>Eukaryota</taxon>
        <taxon>Metazoa</taxon>
        <taxon>Chordata</taxon>
        <taxon>Craniata</taxon>
        <taxon>Vertebrata</taxon>
        <taxon>Euteleostomi</taxon>
        <taxon>Actinopterygii</taxon>
        <taxon>Neopterygii</taxon>
        <taxon>Teleostei</taxon>
        <taxon>Neoteleostei</taxon>
        <taxon>Acanthomorphata</taxon>
        <taxon>Eupercaria</taxon>
        <taxon>Perciformes</taxon>
        <taxon>Cottioidei</taxon>
        <taxon>Cottales</taxon>
        <taxon>Liparidae</taxon>
        <taxon>Liparis</taxon>
    </lineage>
</organism>
<proteinExistence type="predicted"/>
<keyword evidence="3" id="KW-1185">Reference proteome</keyword>
<reference evidence="2 3" key="1">
    <citation type="submission" date="2019-03" db="EMBL/GenBank/DDBJ databases">
        <title>First draft genome of Liparis tanakae, snailfish: a comprehensive survey of snailfish specific genes.</title>
        <authorList>
            <person name="Kim W."/>
            <person name="Song I."/>
            <person name="Jeong J.-H."/>
            <person name="Kim D."/>
            <person name="Kim S."/>
            <person name="Ryu S."/>
            <person name="Song J.Y."/>
            <person name="Lee S.K."/>
        </authorList>
    </citation>
    <scope>NUCLEOTIDE SEQUENCE [LARGE SCALE GENOMIC DNA]</scope>
    <source>
        <tissue evidence="2">Muscle</tissue>
    </source>
</reference>
<dbReference type="EMBL" id="SRLO01000168">
    <property type="protein sequence ID" value="TNN70015.1"/>
    <property type="molecule type" value="Genomic_DNA"/>
</dbReference>
<feature type="transmembrane region" description="Helical" evidence="1">
    <location>
        <begin position="12"/>
        <end position="35"/>
    </location>
</feature>
<sequence length="117" mass="12914">MKIKHKLERVHWWFVVVGVVMVVVVVVSRATWFGVVSSPSSSSSSSSSLGELSSRVSSNWNFSMQTFRSLSWHTGGGEGLCGMVLWYQSLLSSRVSKMSWASGCTRSPHVSHSGWTM</sequence>
<name>A0A4Z2HXF0_9TELE</name>
<evidence type="ECO:0000313" key="3">
    <source>
        <dbReference type="Proteomes" id="UP000314294"/>
    </source>
</evidence>
<keyword evidence="1" id="KW-0812">Transmembrane</keyword>
<keyword evidence="1" id="KW-1133">Transmembrane helix</keyword>
<dbReference type="Proteomes" id="UP000314294">
    <property type="component" value="Unassembled WGS sequence"/>
</dbReference>
<evidence type="ECO:0000313" key="2">
    <source>
        <dbReference type="EMBL" id="TNN70015.1"/>
    </source>
</evidence>
<protein>
    <submittedName>
        <fullName evidence="2">Uncharacterized protein</fullName>
    </submittedName>
</protein>
<evidence type="ECO:0000256" key="1">
    <source>
        <dbReference type="SAM" id="Phobius"/>
    </source>
</evidence>
<dbReference type="AlphaFoldDB" id="A0A4Z2HXF0"/>
<comment type="caution">
    <text evidence="2">The sequence shown here is derived from an EMBL/GenBank/DDBJ whole genome shotgun (WGS) entry which is preliminary data.</text>
</comment>
<keyword evidence="1" id="KW-0472">Membrane</keyword>
<gene>
    <name evidence="2" type="ORF">EYF80_019691</name>
</gene>
<accession>A0A4Z2HXF0</accession>